<reference evidence="1" key="1">
    <citation type="journal article" date="2020" name="mSystems">
        <title>Genome- and Community-Level Interaction Insights into Carbon Utilization and Element Cycling Functions of Hydrothermarchaeota in Hydrothermal Sediment.</title>
        <authorList>
            <person name="Zhou Z."/>
            <person name="Liu Y."/>
            <person name="Xu W."/>
            <person name="Pan J."/>
            <person name="Luo Z.H."/>
            <person name="Li M."/>
        </authorList>
    </citation>
    <scope>NUCLEOTIDE SEQUENCE [LARGE SCALE GENOMIC DNA]</scope>
    <source>
        <strain evidence="1">SpSt-655</strain>
    </source>
</reference>
<sequence>MEEIKDMTSYFLNFFQFKVKRYIIEEVDVIKGYVVYWLDYLGVKRRYKCRLDDVKKVWFSEDGKFLEEFLR</sequence>
<dbReference type="EMBL" id="DTBX01000151">
    <property type="protein sequence ID" value="HGQ55673.1"/>
    <property type="molecule type" value="Genomic_DNA"/>
</dbReference>
<comment type="caution">
    <text evidence="1">The sequence shown here is derived from an EMBL/GenBank/DDBJ whole genome shotgun (WGS) entry which is preliminary data.</text>
</comment>
<accession>A0A7V4FGR2</accession>
<dbReference type="AlphaFoldDB" id="A0A7V4FGR2"/>
<proteinExistence type="predicted"/>
<evidence type="ECO:0000313" key="1">
    <source>
        <dbReference type="EMBL" id="HGQ55673.1"/>
    </source>
</evidence>
<organism evidence="1">
    <name type="scientific">candidate division WOR-3 bacterium</name>
    <dbReference type="NCBI Taxonomy" id="2052148"/>
    <lineage>
        <taxon>Bacteria</taxon>
        <taxon>Bacteria division WOR-3</taxon>
    </lineage>
</organism>
<protein>
    <submittedName>
        <fullName evidence="1">Uncharacterized protein</fullName>
    </submittedName>
</protein>
<gene>
    <name evidence="1" type="ORF">ENU28_04335</name>
</gene>
<name>A0A7V4FGR2_UNCW3</name>